<dbReference type="EMBL" id="QNGE01002325">
    <property type="protein sequence ID" value="KAA3675768.1"/>
    <property type="molecule type" value="Genomic_DNA"/>
</dbReference>
<evidence type="ECO:0000256" key="5">
    <source>
        <dbReference type="ARBA" id="ARBA00022927"/>
    </source>
</evidence>
<accession>A0A5J4NKC1</accession>
<protein>
    <recommendedName>
        <fullName evidence="3">Conserved oligomeric Golgi complex subunit 2</fullName>
    </recommendedName>
    <alternativeName>
        <fullName evidence="8">Component of oligomeric Golgi complex 2</fullName>
    </alternativeName>
</protein>
<dbReference type="AlphaFoldDB" id="A0A5J4NKC1"/>
<comment type="similarity">
    <text evidence="2">Belongs to the COG2 family.</text>
</comment>
<keyword evidence="6" id="KW-0333">Golgi apparatus</keyword>
<keyword evidence="5" id="KW-0653">Protein transport</keyword>
<dbReference type="InterPro" id="IPR024603">
    <property type="entry name" value="COG_complex_COG2_C"/>
</dbReference>
<organism evidence="11 12">
    <name type="scientific">Paragonimus westermani</name>
    <dbReference type="NCBI Taxonomy" id="34504"/>
    <lineage>
        <taxon>Eukaryota</taxon>
        <taxon>Metazoa</taxon>
        <taxon>Spiralia</taxon>
        <taxon>Lophotrochozoa</taxon>
        <taxon>Platyhelminthes</taxon>
        <taxon>Trematoda</taxon>
        <taxon>Digenea</taxon>
        <taxon>Plagiorchiida</taxon>
        <taxon>Troglotremata</taxon>
        <taxon>Troglotrematidae</taxon>
        <taxon>Paragonimus</taxon>
    </lineage>
</organism>
<dbReference type="PANTHER" id="PTHR12961:SF0">
    <property type="entry name" value="CONSERVED OLIGOMERIC GOLGI COMPLEX SUBUNIT 2"/>
    <property type="match status" value="1"/>
</dbReference>
<keyword evidence="4" id="KW-0813">Transport</keyword>
<keyword evidence="7" id="KW-0472">Membrane</keyword>
<evidence type="ECO:0000256" key="7">
    <source>
        <dbReference type="ARBA" id="ARBA00023136"/>
    </source>
</evidence>
<feature type="domain" description="COG complex component COG2 C-terminal" evidence="10">
    <location>
        <begin position="451"/>
        <end position="757"/>
    </location>
</feature>
<evidence type="ECO:0000313" key="11">
    <source>
        <dbReference type="EMBL" id="KAA3675768.1"/>
    </source>
</evidence>
<comment type="subcellular location">
    <subcellularLocation>
        <location evidence="1">Golgi apparatus membrane</location>
        <topology evidence="1">Peripheral membrane protein</topology>
    </subcellularLocation>
</comment>
<evidence type="ECO:0000256" key="2">
    <source>
        <dbReference type="ARBA" id="ARBA00007603"/>
    </source>
</evidence>
<name>A0A5J4NKC1_9TREM</name>
<evidence type="ECO:0000313" key="12">
    <source>
        <dbReference type="Proteomes" id="UP000324629"/>
    </source>
</evidence>
<evidence type="ECO:0000256" key="4">
    <source>
        <dbReference type="ARBA" id="ARBA00022448"/>
    </source>
</evidence>
<feature type="domain" description="Conserved oligomeric Golgi complex subunit 2 N-terminal" evidence="9">
    <location>
        <begin position="43"/>
        <end position="114"/>
    </location>
</feature>
<dbReference type="GO" id="GO:0006891">
    <property type="term" value="P:intra-Golgi vesicle-mediated transport"/>
    <property type="evidence" value="ECO:0007669"/>
    <property type="project" value="TreeGrafter"/>
</dbReference>
<keyword evidence="12" id="KW-1185">Reference proteome</keyword>
<evidence type="ECO:0000259" key="9">
    <source>
        <dbReference type="Pfam" id="PF06148"/>
    </source>
</evidence>
<evidence type="ECO:0000256" key="3">
    <source>
        <dbReference type="ARBA" id="ARBA00020977"/>
    </source>
</evidence>
<evidence type="ECO:0000256" key="6">
    <source>
        <dbReference type="ARBA" id="ARBA00023034"/>
    </source>
</evidence>
<dbReference type="GO" id="GO:0000139">
    <property type="term" value="C:Golgi membrane"/>
    <property type="evidence" value="ECO:0007669"/>
    <property type="project" value="UniProtKB-SubCell"/>
</dbReference>
<comment type="caution">
    <text evidence="11">The sequence shown here is derived from an EMBL/GenBank/DDBJ whole genome shotgun (WGS) entry which is preliminary data.</text>
</comment>
<dbReference type="GO" id="GO:0015031">
    <property type="term" value="P:protein transport"/>
    <property type="evidence" value="ECO:0007669"/>
    <property type="project" value="UniProtKB-KW"/>
</dbReference>
<sequence length="797" mass="90126">MSLHSISSIETTDSRIFTGAKTLDKKPLLEDTLDIAPSGLRFCFDREHFLNDEFHSDEFILAHDRRGTSLEQMRDSLLQYSNILKSSLVELINQDYADFVNLSTNLVGLDKAIDIIASPLQELHQSVSDLLKSLHTIGECISRLERWLAPSSTDIRINGAHSKRGSIYFSNANGTPRSGLVEVQLGEEDEEAEADIDVAEWPVEFLTDCSLHEDSGLKIDRIANEYVKLQFFTKKCQHHPIVQHMKPRIQWITSTLQELLAQRLRLALDMAQLTSVTGADQSSWPKKTAGEQLRQALSTYLVIDKLYELAQLYRQYAIRPQLSQIFVARPELTCSGSDVSKAAHVLNKMYDSAVEVLDYQLDILRQLGFQISPNSYDPLTEFDCLVDGFWPETVQLLLEHLPDMFVAADPDRFYRLYTMSRSFVNTLETRIQSNKQLQAFRNHPAYQQFFNKWSLPVYFQIRFQEIAGSLEQAIQGGLTSAGPSKEDCLLHVTEVLLAQLQRCWADGVFLQSVRHRFMKLTLQLLSRYAVFVEFQIQTSKICKETTDLDNTSPSNLDLLIYLLIDCHRVSVYVRTKLPNIILSALGSAISGGEPGTSHADWLEDCLEESAQHLLAVVKPLDEIILVITERACMSTSRQLMDVPRQYRRTNRTLPTTPSGYVSTMVRPLSHLAELGQKTSSENARDALAVLVCKCIEQVTKAYFGQLTELLNSVKKMEDSLRKLREARRGTPATTQTAINTAGVYSDDDKIRHQLYLDSCAFRDEISLLWGVDADTRANLQRVVQLTETAKIDASAIG</sequence>
<dbReference type="GO" id="GO:0017119">
    <property type="term" value="C:Golgi transport complex"/>
    <property type="evidence" value="ECO:0007669"/>
    <property type="project" value="TreeGrafter"/>
</dbReference>
<dbReference type="Proteomes" id="UP000324629">
    <property type="component" value="Unassembled WGS sequence"/>
</dbReference>
<dbReference type="Pfam" id="PF06148">
    <property type="entry name" value="COG2_N"/>
    <property type="match status" value="1"/>
</dbReference>
<dbReference type="GO" id="GO:0007030">
    <property type="term" value="P:Golgi organization"/>
    <property type="evidence" value="ECO:0007669"/>
    <property type="project" value="InterPro"/>
</dbReference>
<dbReference type="InterPro" id="IPR009316">
    <property type="entry name" value="COG2"/>
</dbReference>
<dbReference type="Pfam" id="PF12022">
    <property type="entry name" value="COG2_C"/>
    <property type="match status" value="1"/>
</dbReference>
<evidence type="ECO:0000256" key="1">
    <source>
        <dbReference type="ARBA" id="ARBA00004395"/>
    </source>
</evidence>
<dbReference type="InterPro" id="IPR024602">
    <property type="entry name" value="COG_su2_N"/>
</dbReference>
<dbReference type="PANTHER" id="PTHR12961">
    <property type="entry name" value="CONSERVED OLIGOMERIC GOLGI COMPLEX COMPONENT 2"/>
    <property type="match status" value="1"/>
</dbReference>
<gene>
    <name evidence="11" type="ORF">DEA37_0012664</name>
</gene>
<reference evidence="11 12" key="1">
    <citation type="journal article" date="2019" name="Gigascience">
        <title>Whole-genome sequence of the oriental lung fluke Paragonimus westermani.</title>
        <authorList>
            <person name="Oey H."/>
            <person name="Zakrzewski M."/>
            <person name="Narain K."/>
            <person name="Devi K.R."/>
            <person name="Agatsuma T."/>
            <person name="Nawaratna S."/>
            <person name="Gobert G.N."/>
            <person name="Jones M.K."/>
            <person name="Ragan M.A."/>
            <person name="McManus D.P."/>
            <person name="Krause L."/>
        </authorList>
    </citation>
    <scope>NUCLEOTIDE SEQUENCE [LARGE SCALE GENOMIC DNA]</scope>
    <source>
        <strain evidence="11 12">IND2009</strain>
    </source>
</reference>
<evidence type="ECO:0000259" key="10">
    <source>
        <dbReference type="Pfam" id="PF12022"/>
    </source>
</evidence>
<proteinExistence type="inferred from homology"/>
<evidence type="ECO:0000256" key="8">
    <source>
        <dbReference type="ARBA" id="ARBA00031344"/>
    </source>
</evidence>